<keyword evidence="6" id="KW-1185">Reference proteome</keyword>
<dbReference type="InterPro" id="IPR003781">
    <property type="entry name" value="CoA-bd"/>
</dbReference>
<organism evidence="5 6">
    <name type="scientific">Paeniglutamicibacter kerguelensis</name>
    <dbReference type="NCBI Taxonomy" id="254788"/>
    <lineage>
        <taxon>Bacteria</taxon>
        <taxon>Bacillati</taxon>
        <taxon>Actinomycetota</taxon>
        <taxon>Actinomycetes</taxon>
        <taxon>Micrococcales</taxon>
        <taxon>Micrococcaceae</taxon>
        <taxon>Paeniglutamicibacter</taxon>
    </lineage>
</organism>
<accession>A0ABS4XK62</accession>
<dbReference type="SUPFAM" id="SSF56059">
    <property type="entry name" value="Glutathione synthetase ATP-binding domain-like"/>
    <property type="match status" value="1"/>
</dbReference>
<reference evidence="5 6" key="1">
    <citation type="submission" date="2021-03" db="EMBL/GenBank/DDBJ databases">
        <title>Sequencing the genomes of 1000 actinobacteria strains.</title>
        <authorList>
            <person name="Klenk H.-P."/>
        </authorList>
    </citation>
    <scope>NUCLEOTIDE SEQUENCE [LARGE SCALE GENOMIC DNA]</scope>
    <source>
        <strain evidence="5 6">DSM 15797</strain>
    </source>
</reference>
<dbReference type="Gene3D" id="3.30.470.20">
    <property type="entry name" value="ATP-grasp fold, B domain"/>
    <property type="match status" value="1"/>
</dbReference>
<feature type="domain" description="CoA-binding" evidence="4">
    <location>
        <begin position="259"/>
        <end position="353"/>
    </location>
</feature>
<dbReference type="PANTHER" id="PTHR43334">
    <property type="entry name" value="ACETATE--COA LIGASE [ADP-FORMING]"/>
    <property type="match status" value="1"/>
</dbReference>
<keyword evidence="1" id="KW-0436">Ligase</keyword>
<dbReference type="PANTHER" id="PTHR43334:SF1">
    <property type="entry name" value="3-HYDROXYPROPIONATE--COA LIGASE [ADP-FORMING]"/>
    <property type="match status" value="1"/>
</dbReference>
<dbReference type="Gene3D" id="3.30.1490.20">
    <property type="entry name" value="ATP-grasp fold, A domain"/>
    <property type="match status" value="1"/>
</dbReference>
<evidence type="ECO:0000259" key="4">
    <source>
        <dbReference type="SMART" id="SM00881"/>
    </source>
</evidence>
<proteinExistence type="predicted"/>
<gene>
    <name evidence="5" type="ORF">JOF47_004431</name>
</gene>
<sequence>MLVDTAKPSSSATIVEFIAQAKTRESAMFTEAEGKSLLSAFGIDTPQGVEIAVGEELPSHLREPLVVKAISTTLVHKSDAGGVRVGVTRAEINEVASQMRDSLADFGHKLDGLLVEEMVPAGHEIIVGAVRAPGLGWTVMVGLGGVLVEVFEDVAFGLAPLSENQIRDMLAELRGMKVLNGARGGVKADIDALVALISRLAGPAGLLASLPEDVTEIDLNPVIVSDTRAVAVDARFVVGEVEAKPAAAIEAKSTDFAPLFAPRRIAVLGASGKRPNLANRFIRNLVAGGFDGTIIPVNPTTPVIEGLPAVASLAEVIEPIDYAFVALPAARVAEALGAGAGRVRFAQVVSSGFSEIEEGIELEAQLVSTVRDAGIRLIGPNCLGTHASAGKLSFVPEAPLTPGTTAVVSQSGGLSVDILRVGASSGIDFHSVVSIGNSADVSAAELVSSHLVNDEIRVIGLYLESLSIAREVLDVLDAAETRKPVVLLAGGRTSGGSRAATSHTGALAGNHRLWPAIARQAGITLVDSLADFATALHALSTVDLGVKPNGNEAVLFGNGGGASVLGADALDRQGISTTPLPESVIAELESLEVPPGNGFHNPIDVPAGTLAVKSGGVAGDILKVVLAGSEPAVLITHLNVGIIQRNLGATHGDVTGTIIDSIAAARDESQSNTHQLLVLKSDGSAGTGDMVKAYAQRARAIGIPVFGAFEDAALASRAVLEQSKQIHQASLGADGRQ</sequence>
<protein>
    <submittedName>
        <fullName evidence="5">Acyl-CoA synthetase (NDP forming)</fullName>
    </submittedName>
</protein>
<dbReference type="EMBL" id="JAGIOF010000004">
    <property type="protein sequence ID" value="MBP2388858.1"/>
    <property type="molecule type" value="Genomic_DNA"/>
</dbReference>
<name>A0ABS4XK62_9MICC</name>
<dbReference type="Pfam" id="PF13607">
    <property type="entry name" value="Succ_CoA_lig"/>
    <property type="match status" value="1"/>
</dbReference>
<dbReference type="SMART" id="SM00881">
    <property type="entry name" value="CoA_binding"/>
    <property type="match status" value="1"/>
</dbReference>
<dbReference type="InterPro" id="IPR051538">
    <property type="entry name" value="Acyl-CoA_Synth/Transferase"/>
</dbReference>
<evidence type="ECO:0000313" key="5">
    <source>
        <dbReference type="EMBL" id="MBP2388858.1"/>
    </source>
</evidence>
<dbReference type="RefSeq" id="WP_210002781.1">
    <property type="nucleotide sequence ID" value="NZ_BAAAJY010000014.1"/>
</dbReference>
<dbReference type="Pfam" id="PF13380">
    <property type="entry name" value="CoA_binding_2"/>
    <property type="match status" value="1"/>
</dbReference>
<dbReference type="SUPFAM" id="SSF52210">
    <property type="entry name" value="Succinyl-CoA synthetase domains"/>
    <property type="match status" value="2"/>
</dbReference>
<dbReference type="InterPro" id="IPR016102">
    <property type="entry name" value="Succinyl-CoA_synth-like"/>
</dbReference>
<dbReference type="Pfam" id="PF13549">
    <property type="entry name" value="ATP-grasp_5"/>
    <property type="match status" value="1"/>
</dbReference>
<keyword evidence="2" id="KW-0547">Nucleotide-binding</keyword>
<evidence type="ECO:0000313" key="6">
    <source>
        <dbReference type="Proteomes" id="UP001296993"/>
    </source>
</evidence>
<dbReference type="Gene3D" id="3.40.50.261">
    <property type="entry name" value="Succinyl-CoA synthetase domains"/>
    <property type="match status" value="2"/>
</dbReference>
<comment type="caution">
    <text evidence="5">The sequence shown here is derived from an EMBL/GenBank/DDBJ whole genome shotgun (WGS) entry which is preliminary data.</text>
</comment>
<keyword evidence="3" id="KW-0067">ATP-binding</keyword>
<dbReference type="InterPro" id="IPR036291">
    <property type="entry name" value="NAD(P)-bd_dom_sf"/>
</dbReference>
<dbReference type="Proteomes" id="UP001296993">
    <property type="component" value="Unassembled WGS sequence"/>
</dbReference>
<dbReference type="Gene3D" id="3.40.50.720">
    <property type="entry name" value="NAD(P)-binding Rossmann-like Domain"/>
    <property type="match status" value="1"/>
</dbReference>
<evidence type="ECO:0000256" key="3">
    <source>
        <dbReference type="ARBA" id="ARBA00022840"/>
    </source>
</evidence>
<dbReference type="InterPro" id="IPR032875">
    <property type="entry name" value="Succ_CoA_lig_flav_dom"/>
</dbReference>
<evidence type="ECO:0000256" key="2">
    <source>
        <dbReference type="ARBA" id="ARBA00022741"/>
    </source>
</evidence>
<dbReference type="SUPFAM" id="SSF51735">
    <property type="entry name" value="NAD(P)-binding Rossmann-fold domains"/>
    <property type="match status" value="1"/>
</dbReference>
<evidence type="ECO:0000256" key="1">
    <source>
        <dbReference type="ARBA" id="ARBA00022598"/>
    </source>
</evidence>
<dbReference type="InterPro" id="IPR013815">
    <property type="entry name" value="ATP_grasp_subdomain_1"/>
</dbReference>